<feature type="region of interest" description="Disordered" evidence="1">
    <location>
        <begin position="33"/>
        <end position="60"/>
    </location>
</feature>
<reference evidence="2 3" key="1">
    <citation type="submission" date="2023-10" db="EMBL/GenBank/DDBJ databases">
        <title>Draft genome sequence of Xylaria bambusicola isolate GMP-LS, the root and basal stem rot pathogen of sugarcane in Indonesia.</title>
        <authorList>
            <person name="Selvaraj P."/>
            <person name="Muralishankar V."/>
            <person name="Muruganantham S."/>
            <person name="Sp S."/>
            <person name="Haryani S."/>
            <person name="Lau K.J.X."/>
            <person name="Naqvi N.I."/>
        </authorList>
    </citation>
    <scope>NUCLEOTIDE SEQUENCE [LARGE SCALE GENOMIC DNA]</scope>
    <source>
        <strain evidence="2">GMP-LS</strain>
    </source>
</reference>
<protein>
    <submittedName>
        <fullName evidence="2">Uncharacterized protein</fullName>
    </submittedName>
</protein>
<sequence length="421" mass="46665">MFGEANVMPFSHTLRDIQTHLQADYVGLPEDARQRAVQSETNTEPLKKSHGADDQKTTLDPLYWSDCPDWSEHESIQDTKSYTTWDSERPPSPRPTDICHLTANQIPPSGSGTGDQAGSFGVKEKESGLRKLPGGLLAVPSTPRSFVHNGQNLTQGTIMIEPTRESQRFYNAQRRLMDMQRPGIYVEENIDSAASAGHPLASLVNLEGGESITSSSLDPITVAVQRKPHRGRRNGPLDMETRTKTAFKRKFKLTCAFHRAKRVSVSLNHSISRSIVFEHGYSDRSQCNCHDFSKLEEGYRKFCAAKEKRQRGSIRNWIKPIGPERDIETFGAGGISMVQGPNSVTSSDCNAPGFQQWSSHGEVDLPIDYAQENTADLSLIQDAEKTNDSVCGTDTRDAKISSFSSWSPHATTTIAMPLPRM</sequence>
<evidence type="ECO:0000256" key="1">
    <source>
        <dbReference type="SAM" id="MobiDB-lite"/>
    </source>
</evidence>
<feature type="region of interest" description="Disordered" evidence="1">
    <location>
        <begin position="75"/>
        <end position="98"/>
    </location>
</feature>
<evidence type="ECO:0000313" key="3">
    <source>
        <dbReference type="Proteomes" id="UP001305414"/>
    </source>
</evidence>
<keyword evidence="3" id="KW-1185">Reference proteome</keyword>
<organism evidence="2 3">
    <name type="scientific">Xylaria bambusicola</name>
    <dbReference type="NCBI Taxonomy" id="326684"/>
    <lineage>
        <taxon>Eukaryota</taxon>
        <taxon>Fungi</taxon>
        <taxon>Dikarya</taxon>
        <taxon>Ascomycota</taxon>
        <taxon>Pezizomycotina</taxon>
        <taxon>Sordariomycetes</taxon>
        <taxon>Xylariomycetidae</taxon>
        <taxon>Xylariales</taxon>
        <taxon>Xylariaceae</taxon>
        <taxon>Xylaria</taxon>
    </lineage>
</organism>
<proteinExistence type="predicted"/>
<dbReference type="Proteomes" id="UP001305414">
    <property type="component" value="Unassembled WGS sequence"/>
</dbReference>
<dbReference type="EMBL" id="JAWHQM010000052">
    <property type="protein sequence ID" value="KAK5635425.1"/>
    <property type="molecule type" value="Genomic_DNA"/>
</dbReference>
<evidence type="ECO:0000313" key="2">
    <source>
        <dbReference type="EMBL" id="KAK5635425.1"/>
    </source>
</evidence>
<name>A0AAN7UMA2_9PEZI</name>
<dbReference type="AlphaFoldDB" id="A0AAN7UMA2"/>
<comment type="caution">
    <text evidence="2">The sequence shown here is derived from an EMBL/GenBank/DDBJ whole genome shotgun (WGS) entry which is preliminary data.</text>
</comment>
<feature type="compositionally biased region" description="Basic and acidic residues" evidence="1">
    <location>
        <begin position="45"/>
        <end position="57"/>
    </location>
</feature>
<accession>A0AAN7UMA2</accession>
<gene>
    <name evidence="2" type="ORF">RRF57_011137</name>
</gene>